<feature type="non-terminal residue" evidence="1">
    <location>
        <position position="120"/>
    </location>
</feature>
<dbReference type="RefSeq" id="WP_165034307.1">
    <property type="nucleotide sequence ID" value="NZ_JAAKZF010000159.1"/>
</dbReference>
<comment type="caution">
    <text evidence="1">The sequence shown here is derived from an EMBL/GenBank/DDBJ whole genome shotgun (WGS) entry which is preliminary data.</text>
</comment>
<reference evidence="1 2" key="1">
    <citation type="submission" date="2020-02" db="EMBL/GenBank/DDBJ databases">
        <title>Genome sequence of strain CCNWXJ40-4.</title>
        <authorList>
            <person name="Gao J."/>
            <person name="Sun J."/>
        </authorList>
    </citation>
    <scope>NUCLEOTIDE SEQUENCE [LARGE SCALE GENOMIC DNA]</scope>
    <source>
        <strain evidence="1 2">CCNWXJ 40-4</strain>
    </source>
</reference>
<dbReference type="Proteomes" id="UP001642900">
    <property type="component" value="Unassembled WGS sequence"/>
</dbReference>
<keyword evidence="2" id="KW-1185">Reference proteome</keyword>
<dbReference type="EMBL" id="JAAKZF010000159">
    <property type="protein sequence ID" value="NGO55974.1"/>
    <property type="molecule type" value="Genomic_DNA"/>
</dbReference>
<protein>
    <submittedName>
        <fullName evidence="1">Uncharacterized protein</fullName>
    </submittedName>
</protein>
<name>A0A6G4WMV9_9HYPH</name>
<evidence type="ECO:0000313" key="1">
    <source>
        <dbReference type="EMBL" id="NGO55974.1"/>
    </source>
</evidence>
<sequence length="120" mass="13525">MADKVLITAQQLRDIIAEVITQSIQVRRLSLGEADKYDELSGEVSDDEITDFVFSNALFDSETVEQLFDPGLLGFNAKTAQATPEWLNEYKENVASWASSNTWLGGDPPFWNFDRLYGLE</sequence>
<proteinExistence type="predicted"/>
<organism evidence="1 2">
    <name type="scientific">Allomesorhizobium camelthorni</name>
    <dbReference type="NCBI Taxonomy" id="475069"/>
    <lineage>
        <taxon>Bacteria</taxon>
        <taxon>Pseudomonadati</taxon>
        <taxon>Pseudomonadota</taxon>
        <taxon>Alphaproteobacteria</taxon>
        <taxon>Hyphomicrobiales</taxon>
        <taxon>Phyllobacteriaceae</taxon>
        <taxon>Allomesorhizobium</taxon>
    </lineage>
</organism>
<dbReference type="AlphaFoldDB" id="A0A6G4WMV9"/>
<evidence type="ECO:0000313" key="2">
    <source>
        <dbReference type="Proteomes" id="UP001642900"/>
    </source>
</evidence>
<accession>A0A6G4WMV9</accession>
<gene>
    <name evidence="1" type="ORF">G6N73_34115</name>
</gene>